<dbReference type="NCBIfam" id="TIGR01394">
    <property type="entry name" value="TypA_BipA"/>
    <property type="match status" value="1"/>
</dbReference>
<keyword evidence="1 3" id="KW-0547">Nucleotide-binding</keyword>
<feature type="domain" description="Tr-type G" evidence="4">
    <location>
        <begin position="3"/>
        <end position="198"/>
    </location>
</feature>
<comment type="catalytic activity">
    <reaction evidence="3">
        <text>GTP + H2O = GDP + phosphate + H(+)</text>
        <dbReference type="Rhea" id="RHEA:19669"/>
        <dbReference type="ChEBI" id="CHEBI:15377"/>
        <dbReference type="ChEBI" id="CHEBI:15378"/>
        <dbReference type="ChEBI" id="CHEBI:37565"/>
        <dbReference type="ChEBI" id="CHEBI:43474"/>
        <dbReference type="ChEBI" id="CHEBI:58189"/>
    </reaction>
</comment>
<dbReference type="Gene3D" id="2.40.50.250">
    <property type="entry name" value="bipa protein"/>
    <property type="match status" value="1"/>
</dbReference>
<comment type="caution">
    <text evidence="5">The sequence shown here is derived from an EMBL/GenBank/DDBJ whole genome shotgun (WGS) entry which is preliminary data.</text>
</comment>
<gene>
    <name evidence="5" type="primary">typA</name>
    <name evidence="3" type="synonym">bipA</name>
    <name evidence="5" type="ORF">EF096_03565</name>
</gene>
<evidence type="ECO:0000259" key="4">
    <source>
        <dbReference type="PROSITE" id="PS51722"/>
    </source>
</evidence>
<dbReference type="SUPFAM" id="SSF52540">
    <property type="entry name" value="P-loop containing nucleoside triphosphate hydrolases"/>
    <property type="match status" value="1"/>
</dbReference>
<comment type="similarity">
    <text evidence="3">Belongs to the TRAFAC class translation factor GTPase superfamily. Classic translation factor GTPase family. BipA subfamily.</text>
</comment>
<dbReference type="InterPro" id="IPR006298">
    <property type="entry name" value="BipA"/>
</dbReference>
<dbReference type="Gene3D" id="3.30.70.870">
    <property type="entry name" value="Elongation Factor G (Translational Gtpase), domain 3"/>
    <property type="match status" value="1"/>
</dbReference>
<dbReference type="RefSeq" id="WP_123888241.1">
    <property type="nucleotide sequence ID" value="NZ_RKKU01000002.1"/>
</dbReference>
<evidence type="ECO:0000256" key="3">
    <source>
        <dbReference type="HAMAP-Rule" id="MF_00849"/>
    </source>
</evidence>
<comment type="function">
    <text evidence="3">A 50S ribosomal subunit assembly protein with GTPase activity, required for 50S subunit assembly at low temperatures, may also play a role in translation. Binds GTP and analogs. Binds the 70S ribosome between the 30S and 50S subunits, in a similar position as ribosome-bound EF-G; it contacts a number of ribosomal proteins, both rRNAs and the A-site tRNA.</text>
</comment>
<evidence type="ECO:0000313" key="6">
    <source>
        <dbReference type="Proteomes" id="UP000275199"/>
    </source>
</evidence>
<dbReference type="SUPFAM" id="SSF50447">
    <property type="entry name" value="Translation proteins"/>
    <property type="match status" value="1"/>
</dbReference>
<dbReference type="InterPro" id="IPR031157">
    <property type="entry name" value="G_TR_CS"/>
</dbReference>
<dbReference type="Gene3D" id="2.40.30.10">
    <property type="entry name" value="Translation factors"/>
    <property type="match status" value="1"/>
</dbReference>
<dbReference type="InterPro" id="IPR000795">
    <property type="entry name" value="T_Tr_GTP-bd_dom"/>
</dbReference>
<name>A0ABX9XPR9_9PSED</name>
<dbReference type="InterPro" id="IPR035647">
    <property type="entry name" value="EFG_III/V"/>
</dbReference>
<dbReference type="HAMAP" id="MF_00849">
    <property type="entry name" value="BipA"/>
    <property type="match status" value="1"/>
</dbReference>
<comment type="subcellular location">
    <subcellularLocation>
        <location evidence="3">Cytoplasm</location>
    </subcellularLocation>
    <text evidence="3">Binds to ribosomes.</text>
</comment>
<comment type="subunit">
    <text evidence="3">Monomer.</text>
</comment>
<dbReference type="InterPro" id="IPR004161">
    <property type="entry name" value="EFTu-like_2"/>
</dbReference>
<dbReference type="InterPro" id="IPR048876">
    <property type="entry name" value="BipA_C"/>
</dbReference>
<dbReference type="PROSITE" id="PS51722">
    <property type="entry name" value="G_TR_2"/>
    <property type="match status" value="1"/>
</dbReference>
<dbReference type="Pfam" id="PF03144">
    <property type="entry name" value="GTP_EFTU_D2"/>
    <property type="match status" value="1"/>
</dbReference>
<dbReference type="InterPro" id="IPR047042">
    <property type="entry name" value="BipA_II"/>
</dbReference>
<dbReference type="InterPro" id="IPR035651">
    <property type="entry name" value="BipA_V"/>
</dbReference>
<dbReference type="CDD" id="cd03691">
    <property type="entry name" value="BipA_TypA_II"/>
    <property type="match status" value="1"/>
</dbReference>
<keyword evidence="3" id="KW-0694">RNA-binding</keyword>
<feature type="binding site" evidence="3">
    <location>
        <begin position="15"/>
        <end position="20"/>
    </location>
    <ligand>
        <name>GTP</name>
        <dbReference type="ChEBI" id="CHEBI:37565"/>
    </ligand>
</feature>
<dbReference type="InterPro" id="IPR027417">
    <property type="entry name" value="P-loop_NTPase"/>
</dbReference>
<dbReference type="InterPro" id="IPR042116">
    <property type="entry name" value="TypA/BipA_C"/>
</dbReference>
<dbReference type="InterPro" id="IPR047041">
    <property type="entry name" value="BipA_GTP-bd_dom"/>
</dbReference>
<reference evidence="5 6" key="1">
    <citation type="submission" date="2018-11" db="EMBL/GenBank/DDBJ databases">
        <authorList>
            <person name="Jang G.I."/>
            <person name="Hwang C.Y."/>
        </authorList>
    </citation>
    <scope>NUCLEOTIDE SEQUENCE [LARGE SCALE GENOMIC DNA]</scope>
    <source>
        <strain evidence="5 6">SSM26</strain>
    </source>
</reference>
<feature type="binding site" evidence="3">
    <location>
        <begin position="128"/>
        <end position="131"/>
    </location>
    <ligand>
        <name>GTP</name>
        <dbReference type="ChEBI" id="CHEBI:37565"/>
    </ligand>
</feature>
<dbReference type="PRINTS" id="PR00315">
    <property type="entry name" value="ELONGATNFCT"/>
</dbReference>
<keyword evidence="2 3" id="KW-0342">GTP-binding</keyword>
<dbReference type="SUPFAM" id="SSF54980">
    <property type="entry name" value="EF-G C-terminal domain-like"/>
    <property type="match status" value="2"/>
</dbReference>
<accession>A0ABX9XPR9</accession>
<keyword evidence="3" id="KW-0963">Cytoplasm</keyword>
<dbReference type="PROSITE" id="PS00301">
    <property type="entry name" value="G_TR_1"/>
    <property type="match status" value="1"/>
</dbReference>
<dbReference type="InterPro" id="IPR000640">
    <property type="entry name" value="EFG_V-like"/>
</dbReference>
<dbReference type="PANTHER" id="PTHR42908:SF8">
    <property type="entry name" value="TR-TYPE G DOMAIN-CONTAINING PROTEIN"/>
    <property type="match status" value="1"/>
</dbReference>
<dbReference type="CDD" id="cd01891">
    <property type="entry name" value="TypA_BipA"/>
    <property type="match status" value="1"/>
</dbReference>
<sequence length="603" mass="66791">MIENLRNIAIIAHVDHGKTTLVDALLRQSGTLDRKELESERIMDSNDQEKERGITILAKNTAINWNGYHINIVDTPGHADFGGEVERVMSMVDSVLLLVDAVDGPMPQTRFVTQKAFQAGLRPIVVVNKIDRPGARPDWVIDQVFDLFDSLGATDEQLDFPFVYASALNGIAGMDPEEMSEDLTPLFQTVVDRVPPPDVDLDGPFQMQISALDYNSFLGVIGIGRIRRGKIKANSPVTSIDASGKKRNGRILKIMGHHGLQRVEVDDAQAGDIICISGFDPLFISDTLCDQQNVEAMTPLSVDEPTVSMTFQVNDSPFAGKEGKFVTSRNIKERLEKELLHNVALRVEEGDSADKFKVSGRGELHLSVLIETMRREGFELGISRPEVVVKEVDGEKHEPYENVIIDIEDQHQGPIMEQMGLRKGDLSNMVPDGKGRIRLEYNIPARGLIGFRNTFLTMTSGSGIMTSTFSHYGPVKLGDVGQRQNGVLVSMATGKALTYSLETLQSRGKLFLEPGQEIYEGQLAGINSRDNDLVINPTKGKKLDNMRASGKDEVIALVPPVKFTLEQALEFIDDDELVEVTPKSIRLRKKFLNENERKRASKG</sequence>
<dbReference type="Gene3D" id="3.30.70.240">
    <property type="match status" value="1"/>
</dbReference>
<dbReference type="PANTHER" id="PTHR42908">
    <property type="entry name" value="TRANSLATION ELONGATION FACTOR-RELATED"/>
    <property type="match status" value="1"/>
</dbReference>
<keyword evidence="3" id="KW-0378">Hydrolase</keyword>
<dbReference type="EMBL" id="RKKU01000002">
    <property type="protein sequence ID" value="ROZ87952.1"/>
    <property type="molecule type" value="Genomic_DNA"/>
</dbReference>
<dbReference type="InterPro" id="IPR009000">
    <property type="entry name" value="Transl_B-barrel_sf"/>
</dbReference>
<dbReference type="Pfam" id="PF00679">
    <property type="entry name" value="EFG_C"/>
    <property type="match status" value="1"/>
</dbReference>
<dbReference type="Gene3D" id="3.40.50.300">
    <property type="entry name" value="P-loop containing nucleotide triphosphate hydrolases"/>
    <property type="match status" value="1"/>
</dbReference>
<evidence type="ECO:0000256" key="1">
    <source>
        <dbReference type="ARBA" id="ARBA00022741"/>
    </source>
</evidence>
<dbReference type="Pfam" id="PF00009">
    <property type="entry name" value="GTP_EFTU"/>
    <property type="match status" value="1"/>
</dbReference>
<keyword evidence="3" id="KW-0690">Ribosome biogenesis</keyword>
<dbReference type="InterPro" id="IPR047043">
    <property type="entry name" value="BipA_III"/>
</dbReference>
<dbReference type="NCBIfam" id="TIGR00231">
    <property type="entry name" value="small_GTP"/>
    <property type="match status" value="1"/>
</dbReference>
<dbReference type="InterPro" id="IPR005225">
    <property type="entry name" value="Small_GTP-bd"/>
</dbReference>
<evidence type="ECO:0000256" key="2">
    <source>
        <dbReference type="ARBA" id="ARBA00023134"/>
    </source>
</evidence>
<dbReference type="EC" id="3.6.5.-" evidence="3"/>
<dbReference type="Pfam" id="PF21018">
    <property type="entry name" value="BipA_C"/>
    <property type="match status" value="1"/>
</dbReference>
<organism evidence="5 6">
    <name type="scientific">Pseudomonas neustonica</name>
    <dbReference type="NCBI Taxonomy" id="2487346"/>
    <lineage>
        <taxon>Bacteria</taxon>
        <taxon>Pseudomonadati</taxon>
        <taxon>Pseudomonadota</taxon>
        <taxon>Gammaproteobacteria</taxon>
        <taxon>Pseudomonadales</taxon>
        <taxon>Pseudomonadaceae</taxon>
        <taxon>Pseudomonas</taxon>
    </lineage>
</organism>
<keyword evidence="6" id="KW-1185">Reference proteome</keyword>
<dbReference type="CDD" id="cd16263">
    <property type="entry name" value="BipA_III"/>
    <property type="match status" value="1"/>
</dbReference>
<evidence type="ECO:0000313" key="5">
    <source>
        <dbReference type="EMBL" id="ROZ87952.1"/>
    </source>
</evidence>
<protein>
    <recommendedName>
        <fullName evidence="3">Large ribosomal subunit assembly factor BipA</fullName>
        <ecNumber evidence="3">3.6.5.-</ecNumber>
    </recommendedName>
    <alternativeName>
        <fullName evidence="3">GTP-binding protein BipA</fullName>
    </alternativeName>
</protein>
<proteinExistence type="inferred from homology"/>
<keyword evidence="3" id="KW-0699">rRNA-binding</keyword>
<keyword evidence="3" id="KW-0820">tRNA-binding</keyword>
<dbReference type="Proteomes" id="UP000275199">
    <property type="component" value="Unassembled WGS sequence"/>
</dbReference>
<dbReference type="CDD" id="cd03710">
    <property type="entry name" value="BipA_TypA_C"/>
    <property type="match status" value="1"/>
</dbReference>